<protein>
    <submittedName>
        <fullName evidence="4">Amino acid ABC transporter substrate-binding protein</fullName>
    </submittedName>
</protein>
<dbReference type="EMBL" id="NEVL01000004">
    <property type="protein sequence ID" value="OZI33108.1"/>
    <property type="molecule type" value="Genomic_DNA"/>
</dbReference>
<evidence type="ECO:0000313" key="4">
    <source>
        <dbReference type="EMBL" id="OZI33108.1"/>
    </source>
</evidence>
<dbReference type="Pfam" id="PF00497">
    <property type="entry name" value="SBP_bac_3"/>
    <property type="match status" value="1"/>
</dbReference>
<dbReference type="CDD" id="cd13530">
    <property type="entry name" value="PBP2_peptides_like"/>
    <property type="match status" value="1"/>
</dbReference>
<dbReference type="Proteomes" id="UP000216354">
    <property type="component" value="Unassembled WGS sequence"/>
</dbReference>
<keyword evidence="1 2" id="KW-0732">Signal</keyword>
<feature type="domain" description="Solute-binding protein family 3/N-terminal" evidence="3">
    <location>
        <begin position="38"/>
        <end position="259"/>
    </location>
</feature>
<dbReference type="InterPro" id="IPR001638">
    <property type="entry name" value="Solute-binding_3/MltF_N"/>
</dbReference>
<accession>A0A261S6W8</accession>
<dbReference type="OrthoDB" id="5363083at2"/>
<reference evidence="5 6" key="1">
    <citation type="submission" date="2017-05" db="EMBL/GenBank/DDBJ databases">
        <title>Complete and WGS of Bordetella genogroups.</title>
        <authorList>
            <person name="Spilker T."/>
            <person name="Lipuma J."/>
        </authorList>
    </citation>
    <scope>NUCLEOTIDE SEQUENCE [LARGE SCALE GENOMIC DNA]</scope>
    <source>
        <strain evidence="5 6">AU9795</strain>
    </source>
</reference>
<name>A0A261S6W8_9BORD</name>
<evidence type="ECO:0000259" key="3">
    <source>
        <dbReference type="SMART" id="SM00062"/>
    </source>
</evidence>
<evidence type="ECO:0000313" key="5">
    <source>
        <dbReference type="EMBL" id="OZI57214.1"/>
    </source>
</evidence>
<evidence type="ECO:0000313" key="7">
    <source>
        <dbReference type="Proteomes" id="UP000217005"/>
    </source>
</evidence>
<dbReference type="SMART" id="SM00062">
    <property type="entry name" value="PBPb"/>
    <property type="match status" value="1"/>
</dbReference>
<dbReference type="SUPFAM" id="SSF53850">
    <property type="entry name" value="Periplasmic binding protein-like II"/>
    <property type="match status" value="1"/>
</dbReference>
<evidence type="ECO:0000313" key="6">
    <source>
        <dbReference type="Proteomes" id="UP000216354"/>
    </source>
</evidence>
<dbReference type="PANTHER" id="PTHR35936:SF17">
    <property type="entry name" value="ARGININE-BINDING EXTRACELLULAR PROTEIN ARTP"/>
    <property type="match status" value="1"/>
</dbReference>
<reference evidence="4 7" key="2">
    <citation type="submission" date="2017-05" db="EMBL/GenBank/DDBJ databases">
        <title>Complete and WGS of Bordetella genogroups.</title>
        <authorList>
            <person name="Spilker T."/>
            <person name="LiPuma J."/>
        </authorList>
    </citation>
    <scope>NUCLEOTIDE SEQUENCE [LARGE SCALE GENOMIC DNA]</scope>
    <source>
        <strain evidence="4 7">AU17610</strain>
    </source>
</reference>
<dbReference type="PANTHER" id="PTHR35936">
    <property type="entry name" value="MEMBRANE-BOUND LYTIC MUREIN TRANSGLYCOSYLASE F"/>
    <property type="match status" value="1"/>
</dbReference>
<evidence type="ECO:0000256" key="1">
    <source>
        <dbReference type="ARBA" id="ARBA00022729"/>
    </source>
</evidence>
<dbReference type="Gene3D" id="3.40.190.10">
    <property type="entry name" value="Periplasmic binding protein-like II"/>
    <property type="match status" value="2"/>
</dbReference>
<keyword evidence="6" id="KW-1185">Reference proteome</keyword>
<evidence type="ECO:0000256" key="2">
    <source>
        <dbReference type="SAM" id="SignalP"/>
    </source>
</evidence>
<feature type="signal peptide" evidence="2">
    <location>
        <begin position="1"/>
        <end position="27"/>
    </location>
</feature>
<gene>
    <name evidence="5" type="ORF">CAL27_23540</name>
    <name evidence="4" type="ORF">CEG14_19880</name>
</gene>
<dbReference type="Proteomes" id="UP000217005">
    <property type="component" value="Unassembled WGS sequence"/>
</dbReference>
<comment type="caution">
    <text evidence="4">The sequence shown here is derived from an EMBL/GenBank/DDBJ whole genome shotgun (WGS) entry which is preliminary data.</text>
</comment>
<dbReference type="AlphaFoldDB" id="A0A261S6W8"/>
<sequence>MRNIKHWLGLATVAAVAALGASAPAQADELGDILKRGEFRVAVQTSGPLMSFMDKNGKRTGLAVVLAQRMADDLGVKLVLQDYEWKGLIPALLSGKADMIAADMTPTPQRAAQLLFSVPMFYADTVAVVPKDSPYKSYAELDKAGVTVGALGASTYAEVGKKMLPKATLKEFSGGSAPVGQALSSGRLDAGIMSLSTANQFLADFNNLRVLDGVMVREPLAFAVAPTAVRLKFWLDNWASLKTADNTLPETVKYWYSTEWKKEH</sequence>
<organism evidence="4 7">
    <name type="scientific">Bordetella genomosp. 1</name>
    <dbReference type="NCBI Taxonomy" id="1395607"/>
    <lineage>
        <taxon>Bacteria</taxon>
        <taxon>Pseudomonadati</taxon>
        <taxon>Pseudomonadota</taxon>
        <taxon>Betaproteobacteria</taxon>
        <taxon>Burkholderiales</taxon>
        <taxon>Alcaligenaceae</taxon>
        <taxon>Bordetella</taxon>
    </lineage>
</organism>
<proteinExistence type="predicted"/>
<feature type="chain" id="PRO_5012605046" evidence="2">
    <location>
        <begin position="28"/>
        <end position="264"/>
    </location>
</feature>
<dbReference type="EMBL" id="NEVR01000006">
    <property type="protein sequence ID" value="OZI57214.1"/>
    <property type="molecule type" value="Genomic_DNA"/>
</dbReference>
<dbReference type="RefSeq" id="WP_094828103.1">
    <property type="nucleotide sequence ID" value="NZ_NEVL01000004.1"/>
</dbReference>